<evidence type="ECO:0000256" key="9">
    <source>
        <dbReference type="ARBA" id="ARBA00060548"/>
    </source>
</evidence>
<evidence type="ECO:0000256" key="10">
    <source>
        <dbReference type="RuleBase" id="RU003960"/>
    </source>
</evidence>
<dbReference type="InterPro" id="IPR014777">
    <property type="entry name" value="4pyrrole_Mease_sub1"/>
</dbReference>
<dbReference type="NCBIfam" id="TIGR01469">
    <property type="entry name" value="cobA_cysG_Cterm"/>
    <property type="match status" value="1"/>
</dbReference>
<dbReference type="NCBIfam" id="NF004790">
    <property type="entry name" value="PRK06136.1"/>
    <property type="match status" value="1"/>
</dbReference>
<evidence type="ECO:0000256" key="7">
    <source>
        <dbReference type="ARBA" id="ARBA00023244"/>
    </source>
</evidence>
<comment type="pathway">
    <text evidence="8">Porphyrin-containing compound metabolism; siroheme biosynthesis; precorrin-2 from uroporphyrinogen III: step 1/1.</text>
</comment>
<name>A0A1C2IC20_ACITH</name>
<dbReference type="Gene3D" id="3.30.950.10">
    <property type="entry name" value="Methyltransferase, Cobalt-precorrin-4 Transmethylase, Domain 2"/>
    <property type="match status" value="1"/>
</dbReference>
<comment type="similarity">
    <text evidence="1 10">Belongs to the precorrin methyltransferase family.</text>
</comment>
<dbReference type="InterPro" id="IPR035996">
    <property type="entry name" value="4pyrrol_Methylase_sf"/>
</dbReference>
<keyword evidence="7" id="KW-0627">Porphyrin biosynthesis</keyword>
<dbReference type="PANTHER" id="PTHR45790">
    <property type="entry name" value="SIROHEME SYNTHASE-RELATED"/>
    <property type="match status" value="1"/>
</dbReference>
<dbReference type="GO" id="GO:0019354">
    <property type="term" value="P:siroheme biosynthetic process"/>
    <property type="evidence" value="ECO:0007669"/>
    <property type="project" value="UniProtKB-UniPathway"/>
</dbReference>
<evidence type="ECO:0000259" key="11">
    <source>
        <dbReference type="Pfam" id="PF00590"/>
    </source>
</evidence>
<dbReference type="SUPFAM" id="SSF53790">
    <property type="entry name" value="Tetrapyrrole methylase"/>
    <property type="match status" value="1"/>
</dbReference>
<dbReference type="InterPro" id="IPR050161">
    <property type="entry name" value="Siro_Cobalamin_biosynth"/>
</dbReference>
<evidence type="ECO:0000256" key="3">
    <source>
        <dbReference type="ARBA" id="ARBA00022573"/>
    </source>
</evidence>
<dbReference type="FunFam" id="3.30.950.10:FF:000001">
    <property type="entry name" value="Siroheme synthase"/>
    <property type="match status" value="1"/>
</dbReference>
<comment type="pathway">
    <text evidence="9">Cofactor biosynthesis; adenosylcobalamin biosynthesis; precorrin-2 from uroporphyrinogen III: step 1/1.</text>
</comment>
<dbReference type="Pfam" id="PF00590">
    <property type="entry name" value="TP_methylase"/>
    <property type="match status" value="1"/>
</dbReference>
<evidence type="ECO:0000313" key="12">
    <source>
        <dbReference type="EMBL" id="OCX73528.1"/>
    </source>
</evidence>
<dbReference type="GO" id="GO:0004851">
    <property type="term" value="F:uroporphyrin-III C-methyltransferase activity"/>
    <property type="evidence" value="ECO:0007669"/>
    <property type="project" value="UniProtKB-EC"/>
</dbReference>
<feature type="domain" description="Tetrapyrrole methylase" evidence="11">
    <location>
        <begin position="10"/>
        <end position="217"/>
    </location>
</feature>
<dbReference type="GO" id="GO:0009236">
    <property type="term" value="P:cobalamin biosynthetic process"/>
    <property type="evidence" value="ECO:0007669"/>
    <property type="project" value="UniProtKB-KW"/>
</dbReference>
<dbReference type="PROSITE" id="PS00840">
    <property type="entry name" value="SUMT_2"/>
    <property type="match status" value="1"/>
</dbReference>
<dbReference type="InterPro" id="IPR006366">
    <property type="entry name" value="CobA/CysG_C"/>
</dbReference>
<evidence type="ECO:0000256" key="1">
    <source>
        <dbReference type="ARBA" id="ARBA00005879"/>
    </source>
</evidence>
<dbReference type="InterPro" id="IPR014776">
    <property type="entry name" value="4pyrrole_Mease_sub2"/>
</dbReference>
<dbReference type="Gene3D" id="3.40.1010.10">
    <property type="entry name" value="Cobalt-precorrin-4 Transmethylase, Domain 1"/>
    <property type="match status" value="1"/>
</dbReference>
<keyword evidence="5 10" id="KW-0808">Transferase</keyword>
<comment type="caution">
    <text evidence="12">The sequence shown here is derived from an EMBL/GenBank/DDBJ whole genome shotgun (WGS) entry which is preliminary data.</text>
</comment>
<dbReference type="Proteomes" id="UP000095008">
    <property type="component" value="Unassembled WGS sequence"/>
</dbReference>
<evidence type="ECO:0000313" key="13">
    <source>
        <dbReference type="EMBL" id="OCX76559.1"/>
    </source>
</evidence>
<evidence type="ECO:0000313" key="15">
    <source>
        <dbReference type="Proteomes" id="UP000095008"/>
    </source>
</evidence>
<evidence type="ECO:0000313" key="14">
    <source>
        <dbReference type="Proteomes" id="UP000094893"/>
    </source>
</evidence>
<dbReference type="EMBL" id="LWRY01000001">
    <property type="protein sequence ID" value="OCX76559.1"/>
    <property type="molecule type" value="Genomic_DNA"/>
</dbReference>
<dbReference type="EC" id="2.1.1.107" evidence="2"/>
<gene>
    <name evidence="13" type="ORF">A6M23_00065</name>
    <name evidence="12" type="ORF">A6P07_08265</name>
</gene>
<accession>A0A1C2IC20</accession>
<dbReference type="FunFam" id="3.40.1010.10:FF:000001">
    <property type="entry name" value="Siroheme synthase"/>
    <property type="match status" value="1"/>
</dbReference>
<dbReference type="AlphaFoldDB" id="A0A1C2IC20"/>
<keyword evidence="3" id="KW-0169">Cobalamin biosynthesis</keyword>
<dbReference type="PROSITE" id="PS00839">
    <property type="entry name" value="SUMT_1"/>
    <property type="match status" value="1"/>
</dbReference>
<dbReference type="GO" id="GO:0032259">
    <property type="term" value="P:methylation"/>
    <property type="evidence" value="ECO:0007669"/>
    <property type="project" value="UniProtKB-KW"/>
</dbReference>
<proteinExistence type="inferred from homology"/>
<evidence type="ECO:0000256" key="5">
    <source>
        <dbReference type="ARBA" id="ARBA00022679"/>
    </source>
</evidence>
<evidence type="ECO:0000256" key="8">
    <source>
        <dbReference type="ARBA" id="ARBA00025705"/>
    </source>
</evidence>
<keyword evidence="4 10" id="KW-0489">Methyltransferase</keyword>
<dbReference type="EMBL" id="LWSA01000102">
    <property type="protein sequence ID" value="OCX73528.1"/>
    <property type="molecule type" value="Genomic_DNA"/>
</dbReference>
<organism evidence="12 14">
    <name type="scientific">Acidithiobacillus thiooxidans</name>
    <name type="common">Thiobacillus thiooxidans</name>
    <dbReference type="NCBI Taxonomy" id="930"/>
    <lineage>
        <taxon>Bacteria</taxon>
        <taxon>Pseudomonadati</taxon>
        <taxon>Pseudomonadota</taxon>
        <taxon>Acidithiobacillia</taxon>
        <taxon>Acidithiobacillales</taxon>
        <taxon>Acidithiobacillaceae</taxon>
        <taxon>Acidithiobacillus</taxon>
    </lineage>
</organism>
<reference evidence="12 14" key="1">
    <citation type="journal article" date="2016" name="Int. J. Mol. Sci.">
        <title>Comparative genomics of the extreme acidophile Acidithiobacillus thiooxidans reveals intraspecific divergence and niche adaptation.</title>
        <authorList>
            <person name="Zhang X."/>
            <person name="Feng X."/>
            <person name="Tao J."/>
            <person name="Ma L."/>
            <person name="Xiao Y."/>
            <person name="Liang Y."/>
            <person name="Liu X."/>
            <person name="Yin H."/>
        </authorList>
    </citation>
    <scope>NUCLEOTIDE SEQUENCE [LARGE SCALE GENOMIC DNA]</scope>
    <source>
        <strain evidence="12 14">A02</strain>
        <strain evidence="13">DXS-W</strain>
    </source>
</reference>
<evidence type="ECO:0000256" key="2">
    <source>
        <dbReference type="ARBA" id="ARBA00012162"/>
    </source>
</evidence>
<dbReference type="Proteomes" id="UP000094893">
    <property type="component" value="Unassembled WGS sequence"/>
</dbReference>
<dbReference type="UniPathway" id="UPA00262">
    <property type="reaction ID" value="UER00211"/>
</dbReference>
<evidence type="ECO:0000256" key="6">
    <source>
        <dbReference type="ARBA" id="ARBA00022691"/>
    </source>
</evidence>
<dbReference type="RefSeq" id="WP_024893703.1">
    <property type="nucleotide sequence ID" value="NZ_DAIAWO010000094.1"/>
</dbReference>
<protein>
    <recommendedName>
        <fullName evidence="2">uroporphyrinogen-III C-methyltransferase</fullName>
        <ecNumber evidence="2">2.1.1.107</ecNumber>
    </recommendedName>
</protein>
<evidence type="ECO:0000256" key="4">
    <source>
        <dbReference type="ARBA" id="ARBA00022603"/>
    </source>
</evidence>
<keyword evidence="15" id="KW-1185">Reference proteome</keyword>
<dbReference type="CDD" id="cd11642">
    <property type="entry name" value="SUMT"/>
    <property type="match status" value="1"/>
</dbReference>
<sequence length="262" mass="27744">MQTCTTPFPVSIVGAGPGDPELLTLKAAKRIAAADIIFYDALANPGLLDMAPAGCKKVEVGKRGGQDSTPQIRIHEHLIRSAQQGLKVVRLKGGDPFLFGRGGEECLALRAAHIDYEIIPGISSGMAAAAYAGVPLTHRHRSQSVIFLTGHEARGSHPPDWSRYAKAADTLVIYMGIERISDICQGLMAGGLAAETPCLAVQWATITQKQVQAPLQQFSTAIQAAELGSPAILVIGSVVELADICAWFPGEAVLPAQRLQHP</sequence>
<dbReference type="OrthoDB" id="9815856at2"/>
<dbReference type="PANTHER" id="PTHR45790:SF3">
    <property type="entry name" value="S-ADENOSYL-L-METHIONINE-DEPENDENT UROPORPHYRINOGEN III METHYLTRANSFERASE, CHLOROPLASTIC"/>
    <property type="match status" value="1"/>
</dbReference>
<dbReference type="InterPro" id="IPR003043">
    <property type="entry name" value="Uropor_MeTrfase_CS"/>
</dbReference>
<keyword evidence="6" id="KW-0949">S-adenosyl-L-methionine</keyword>
<dbReference type="InterPro" id="IPR000878">
    <property type="entry name" value="4pyrrol_Mease"/>
</dbReference>